<evidence type="ECO:0000256" key="2">
    <source>
        <dbReference type="ARBA" id="ARBA00022692"/>
    </source>
</evidence>
<dbReference type="PANTHER" id="PTHR23319">
    <property type="entry name" value="GRAM DOMAIN CONTAINING 1B, ISOFORM E"/>
    <property type="match status" value="1"/>
</dbReference>
<dbReference type="Gene3D" id="2.30.29.30">
    <property type="entry name" value="Pleckstrin-homology domain (PH domain)/Phosphotyrosine-binding domain (PTB)"/>
    <property type="match status" value="1"/>
</dbReference>
<reference evidence="9" key="1">
    <citation type="submission" date="2025-08" db="UniProtKB">
        <authorList>
            <consortium name="RefSeq"/>
        </authorList>
    </citation>
    <scope>IDENTIFICATION</scope>
    <source>
        <tissue evidence="9">Whole larvae</tissue>
    </source>
</reference>
<dbReference type="GeneID" id="113522300"/>
<organism evidence="8 9">
    <name type="scientific">Galleria mellonella</name>
    <name type="common">Greater wax moth</name>
    <dbReference type="NCBI Taxonomy" id="7137"/>
    <lineage>
        <taxon>Eukaryota</taxon>
        <taxon>Metazoa</taxon>
        <taxon>Ecdysozoa</taxon>
        <taxon>Arthropoda</taxon>
        <taxon>Hexapoda</taxon>
        <taxon>Insecta</taxon>
        <taxon>Pterygota</taxon>
        <taxon>Neoptera</taxon>
        <taxon>Endopterygota</taxon>
        <taxon>Lepidoptera</taxon>
        <taxon>Glossata</taxon>
        <taxon>Ditrysia</taxon>
        <taxon>Pyraloidea</taxon>
        <taxon>Pyralidae</taxon>
        <taxon>Galleriinae</taxon>
        <taxon>Galleria</taxon>
    </lineage>
</organism>
<feature type="compositionally biased region" description="Basic and acidic residues" evidence="5">
    <location>
        <begin position="389"/>
        <end position="405"/>
    </location>
</feature>
<accession>A0ABM3MTS6</accession>
<dbReference type="InterPro" id="IPR051482">
    <property type="entry name" value="Cholesterol_transport"/>
</dbReference>
<dbReference type="RefSeq" id="XP_052754768.1">
    <property type="nucleotide sequence ID" value="XM_052898808.1"/>
</dbReference>
<name>A0ABM3MTS6_GALME</name>
<feature type="region of interest" description="Disordered" evidence="5">
    <location>
        <begin position="579"/>
        <end position="600"/>
    </location>
</feature>
<evidence type="ECO:0000256" key="5">
    <source>
        <dbReference type="SAM" id="MobiDB-lite"/>
    </source>
</evidence>
<proteinExistence type="predicted"/>
<dbReference type="Proteomes" id="UP001652740">
    <property type="component" value="Unplaced"/>
</dbReference>
<feature type="transmembrane region" description="Helical" evidence="6">
    <location>
        <begin position="635"/>
        <end position="654"/>
    </location>
</feature>
<protein>
    <submittedName>
        <fullName evidence="9">Protein Aster-B-like isoform X1</fullName>
    </submittedName>
</protein>
<dbReference type="Pfam" id="PF16016">
    <property type="entry name" value="VASt"/>
    <property type="match status" value="1"/>
</dbReference>
<feature type="compositionally biased region" description="Gly residues" evidence="5">
    <location>
        <begin position="328"/>
        <end position="344"/>
    </location>
</feature>
<dbReference type="InterPro" id="IPR011993">
    <property type="entry name" value="PH-like_dom_sf"/>
</dbReference>
<sequence length="745" mass="81580">MTTSELDSRNIAISMRKSVENLVISSQDAIGQSISQALTFSGVITQHSNQILQENRSVSRSPSPSLRTADGLDLIENDKQSAESIYVPTTASAGGGGDSSSVSSTEPATVLASPNAASVKSDNPKVQVTSPNAARVDGTRKKKSWYNALYPTYKSKSDDFKRIFKDLPDDERLIVDYSCALQKDILMHGRLYASQNYLCFYASIFGWETSLSLRWKDVTAITKEKTALVIPNAILVCTETEKNFLTSFSGRDKAYLMLFRVWQNALMDQPMSSQEIWQWVHSCYGEELGFNSDDEGYARDFLEDTPALPDAVSEVDLVDSSLMDTSGSGVGGGDGSGGGSGGGGVEERSSRAPSHNRDSSPPLVTNGSARYRDERPALPTDLSDTSDSEPDKPHSSGESEKCTASHEGKVIMQQEFPFNIDQMFTMIFTNSKFTVELLAARNTTDYVQAQWQVQAGRKCRQCKYTLALTTGPIGPKEVQVTETQVMNKCSKPGVLYSIDAESENAGIPYADYFTVNVHYCLQRAGRRAARLSVYGHLRYKKTMWPMIKGFIEKNAISGLEEYFRLLQARLAAEAAGAAPLARKGRPPRRTLASSQDPTSVPAAAAGALPAPPLGAAPSPAAADGAAAAGWWRGTAGWLLATLLVLLAINALLYWRLYWQPPAALDFDLLQDRMSTLSGSQVAEWSRLLQQHSLRQRGQLLAWRDALHRTVTHLAQTEQALKNLLETIKPSLERAQQQAEQARDEL</sequence>
<dbReference type="PROSITE" id="PS51778">
    <property type="entry name" value="VAST"/>
    <property type="match status" value="1"/>
</dbReference>
<gene>
    <name evidence="9" type="primary">LOC113522300</name>
</gene>
<evidence type="ECO:0000256" key="3">
    <source>
        <dbReference type="ARBA" id="ARBA00022989"/>
    </source>
</evidence>
<keyword evidence="8" id="KW-1185">Reference proteome</keyword>
<evidence type="ECO:0000256" key="1">
    <source>
        <dbReference type="ARBA" id="ARBA00004167"/>
    </source>
</evidence>
<feature type="domain" description="VASt" evidence="7">
    <location>
        <begin position="407"/>
        <end position="578"/>
    </location>
</feature>
<dbReference type="InterPro" id="IPR004182">
    <property type="entry name" value="GRAM"/>
</dbReference>
<dbReference type="InterPro" id="IPR031968">
    <property type="entry name" value="VASt"/>
</dbReference>
<evidence type="ECO:0000313" key="9">
    <source>
        <dbReference type="RefSeq" id="XP_052754768.1"/>
    </source>
</evidence>
<dbReference type="SMART" id="SM00568">
    <property type="entry name" value="GRAM"/>
    <property type="match status" value="1"/>
</dbReference>
<keyword evidence="3 6" id="KW-1133">Transmembrane helix</keyword>
<dbReference type="Pfam" id="PF02893">
    <property type="entry name" value="GRAM"/>
    <property type="match status" value="1"/>
</dbReference>
<comment type="subcellular location">
    <subcellularLocation>
        <location evidence="1">Membrane</location>
        <topology evidence="1">Single-pass membrane protein</topology>
    </subcellularLocation>
</comment>
<keyword evidence="4 6" id="KW-0472">Membrane</keyword>
<keyword evidence="2 6" id="KW-0812">Transmembrane</keyword>
<feature type="compositionally biased region" description="Basic and acidic residues" evidence="5">
    <location>
        <begin position="345"/>
        <end position="358"/>
    </location>
</feature>
<evidence type="ECO:0000259" key="7">
    <source>
        <dbReference type="PROSITE" id="PS51778"/>
    </source>
</evidence>
<feature type="region of interest" description="Disordered" evidence="5">
    <location>
        <begin position="321"/>
        <end position="405"/>
    </location>
</feature>
<evidence type="ECO:0000256" key="6">
    <source>
        <dbReference type="SAM" id="Phobius"/>
    </source>
</evidence>
<dbReference type="CDD" id="cd13220">
    <property type="entry name" value="PH-GRAM_GRAMDC"/>
    <property type="match status" value="1"/>
</dbReference>
<feature type="region of interest" description="Disordered" evidence="5">
    <location>
        <begin position="88"/>
        <end position="129"/>
    </location>
</feature>
<evidence type="ECO:0000313" key="8">
    <source>
        <dbReference type="Proteomes" id="UP001652740"/>
    </source>
</evidence>
<feature type="compositionally biased region" description="Polar residues" evidence="5">
    <location>
        <begin position="115"/>
        <end position="129"/>
    </location>
</feature>
<evidence type="ECO:0000256" key="4">
    <source>
        <dbReference type="ARBA" id="ARBA00023136"/>
    </source>
</evidence>
<dbReference type="PANTHER" id="PTHR23319:SF4">
    <property type="entry name" value="GRAM DOMAIN CONTAINING 1B, ISOFORM E"/>
    <property type="match status" value="1"/>
</dbReference>